<accession>A0ABQ5ERN2</accession>
<feature type="domain" description="CCHC-type" evidence="2">
    <location>
        <begin position="215"/>
        <end position="229"/>
    </location>
</feature>
<dbReference type="Proteomes" id="UP001151760">
    <property type="component" value="Unassembled WGS sequence"/>
</dbReference>
<gene>
    <name evidence="3" type="ORF">Tco_0988349</name>
</gene>
<evidence type="ECO:0000256" key="1">
    <source>
        <dbReference type="PROSITE-ProRule" id="PRU00047"/>
    </source>
</evidence>
<comment type="caution">
    <text evidence="3">The sequence shown here is derived from an EMBL/GenBank/DDBJ whole genome shotgun (WGS) entry which is preliminary data.</text>
</comment>
<keyword evidence="1" id="KW-0479">Metal-binding</keyword>
<protein>
    <submittedName>
        <fullName evidence="3">Pol polyprotein</fullName>
    </submittedName>
</protein>
<dbReference type="EMBL" id="BQNB010016575">
    <property type="protein sequence ID" value="GJT53295.1"/>
    <property type="molecule type" value="Genomic_DNA"/>
</dbReference>
<feature type="non-terminal residue" evidence="3">
    <location>
        <position position="1"/>
    </location>
</feature>
<keyword evidence="1" id="KW-0863">Zinc-finger</keyword>
<dbReference type="Pfam" id="PF14223">
    <property type="entry name" value="Retrotran_gag_2"/>
    <property type="match status" value="1"/>
</dbReference>
<reference evidence="3" key="2">
    <citation type="submission" date="2022-01" db="EMBL/GenBank/DDBJ databases">
        <authorList>
            <person name="Yamashiro T."/>
            <person name="Shiraishi A."/>
            <person name="Satake H."/>
            <person name="Nakayama K."/>
        </authorList>
    </citation>
    <scope>NUCLEOTIDE SEQUENCE</scope>
</reference>
<proteinExistence type="predicted"/>
<dbReference type="PROSITE" id="PS50158">
    <property type="entry name" value="ZF_CCHC"/>
    <property type="match status" value="1"/>
</dbReference>
<dbReference type="InterPro" id="IPR001878">
    <property type="entry name" value="Znf_CCHC"/>
</dbReference>
<sequence length="430" mass="49187">LAQAQLQQQEQEQTLVNDVESCCGSNYEEDVSTKKCLECGKKESCLMTNTQTPPHAILCFLGDPKRCAGYTPVANHAEEKDRKVQWSEFKMVARDDVLLISPPWSCTESLERKYKTEDAGTKKFVVARFLDYKMVDSKNVISQVQDLQVLLHDIHAEGMTLSETFQVAAIIEKLPQARVRTTSWLRKTLMHLILPKRLNMVNMLGIFTDKFLGTCTNCAQPGHLAANCRCRRGESTSRRIKVLDENVDMIAMVSDVCAMISEVNLVGDAANILKMTSRKERKLTNGLNQMYVGRGYAMNGMFKLNVMVVKNEINKMNSSAYLIESSNVWHGRLGHYCYVYLLKSKDEAIDKFVLYKTEVENQLGKKIKDMWGEAILMATYLLNKIPRKEKEETPYELWMGKKPSYQYLRVWGCLAKWVAWCQLPEANRLD</sequence>
<name>A0ABQ5ERN2_9ASTR</name>
<dbReference type="PANTHER" id="PTHR47592:SF27">
    <property type="entry name" value="OS08G0421700 PROTEIN"/>
    <property type="match status" value="1"/>
</dbReference>
<evidence type="ECO:0000313" key="3">
    <source>
        <dbReference type="EMBL" id="GJT53295.1"/>
    </source>
</evidence>
<evidence type="ECO:0000259" key="2">
    <source>
        <dbReference type="PROSITE" id="PS50158"/>
    </source>
</evidence>
<keyword evidence="1" id="KW-0862">Zinc</keyword>
<evidence type="ECO:0000313" key="4">
    <source>
        <dbReference type="Proteomes" id="UP001151760"/>
    </source>
</evidence>
<dbReference type="PANTHER" id="PTHR47592">
    <property type="entry name" value="PBF68 PROTEIN"/>
    <property type="match status" value="1"/>
</dbReference>
<reference evidence="3" key="1">
    <citation type="journal article" date="2022" name="Int. J. Mol. Sci.">
        <title>Draft Genome of Tanacetum Coccineum: Genomic Comparison of Closely Related Tanacetum-Family Plants.</title>
        <authorList>
            <person name="Yamashiro T."/>
            <person name="Shiraishi A."/>
            <person name="Nakayama K."/>
            <person name="Satake H."/>
        </authorList>
    </citation>
    <scope>NUCLEOTIDE SEQUENCE</scope>
</reference>
<keyword evidence="4" id="KW-1185">Reference proteome</keyword>
<organism evidence="3 4">
    <name type="scientific">Tanacetum coccineum</name>
    <dbReference type="NCBI Taxonomy" id="301880"/>
    <lineage>
        <taxon>Eukaryota</taxon>
        <taxon>Viridiplantae</taxon>
        <taxon>Streptophyta</taxon>
        <taxon>Embryophyta</taxon>
        <taxon>Tracheophyta</taxon>
        <taxon>Spermatophyta</taxon>
        <taxon>Magnoliopsida</taxon>
        <taxon>eudicotyledons</taxon>
        <taxon>Gunneridae</taxon>
        <taxon>Pentapetalae</taxon>
        <taxon>asterids</taxon>
        <taxon>campanulids</taxon>
        <taxon>Asterales</taxon>
        <taxon>Asteraceae</taxon>
        <taxon>Asteroideae</taxon>
        <taxon>Anthemideae</taxon>
        <taxon>Anthemidinae</taxon>
        <taxon>Tanacetum</taxon>
    </lineage>
</organism>